<reference evidence="1" key="2">
    <citation type="submission" date="2021-07" db="EMBL/GenBank/DDBJ databases">
        <title>Giant CbK-like Caulobacter bacteriophages have genetically divergent genomes.</title>
        <authorList>
            <person name="Wilson K."/>
            <person name="Ely B."/>
        </authorList>
    </citation>
    <scope>NUCLEOTIDE SEQUENCE</scope>
</reference>
<protein>
    <submittedName>
        <fullName evidence="1">Uncharacterized protein</fullName>
    </submittedName>
</protein>
<gene>
    <name evidence="1" type="ORF">CcrSC_gp433</name>
</gene>
<keyword evidence="2" id="KW-1185">Reference proteome</keyword>
<reference evidence="1" key="1">
    <citation type="submission" date="2018-07" db="EMBL/GenBank/DDBJ databases">
        <authorList>
            <person name="Wilson K.M."/>
            <person name="Ely B."/>
        </authorList>
    </citation>
    <scope>NUCLEOTIDE SEQUENCE</scope>
</reference>
<dbReference type="Proteomes" id="UP000259683">
    <property type="component" value="Segment"/>
</dbReference>
<proteinExistence type="predicted"/>
<name>A0A385EFY4_9CAUD</name>
<dbReference type="EMBL" id="MH588547">
    <property type="protein sequence ID" value="AXQ70015.1"/>
    <property type="molecule type" value="Genomic_DNA"/>
</dbReference>
<sequence>MSLLDLVSRADIERAIAKATAPRGTVAAAVTAIQDLIMKAETRQELASQYDLPVAVLDAFTKADLPITEIARNPTYGFIWEINVRVLYNDDLRESEPLVYLVQGAHDGWLVANERYDIPNNKLEALSQALGKVKDHG</sequence>
<evidence type="ECO:0000313" key="1">
    <source>
        <dbReference type="EMBL" id="AXQ70015.1"/>
    </source>
</evidence>
<accession>A0A385EFY4</accession>
<evidence type="ECO:0000313" key="2">
    <source>
        <dbReference type="Proteomes" id="UP000259683"/>
    </source>
</evidence>
<organism evidence="1 2">
    <name type="scientific">Caulobacter phage CcrSC</name>
    <dbReference type="NCBI Taxonomy" id="2283272"/>
    <lineage>
        <taxon>Viruses</taxon>
        <taxon>Duplodnaviria</taxon>
        <taxon>Heunggongvirae</taxon>
        <taxon>Uroviricota</taxon>
        <taxon>Caudoviricetes</taxon>
        <taxon>Jeanschmidtviridae</taxon>
        <taxon>Bertelyvirus</taxon>
        <taxon>Bertelyvirus SC</taxon>
    </lineage>
</organism>